<sequence length="45" mass="4883">VKHILILLISILLLSSFITSCVKNGSSPVKVETYTYPDGGKYVGK</sequence>
<gene>
    <name evidence="1" type="ORF">METZ01_LOCUS276718</name>
</gene>
<proteinExistence type="predicted"/>
<feature type="non-terminal residue" evidence="1">
    <location>
        <position position="45"/>
    </location>
</feature>
<name>A0A382KFT5_9ZZZZ</name>
<dbReference type="AlphaFoldDB" id="A0A382KFT5"/>
<feature type="non-terminal residue" evidence="1">
    <location>
        <position position="1"/>
    </location>
</feature>
<dbReference type="EMBL" id="UINC01080692">
    <property type="protein sequence ID" value="SVC23864.1"/>
    <property type="molecule type" value="Genomic_DNA"/>
</dbReference>
<accession>A0A382KFT5</accession>
<organism evidence="1">
    <name type="scientific">marine metagenome</name>
    <dbReference type="NCBI Taxonomy" id="408172"/>
    <lineage>
        <taxon>unclassified sequences</taxon>
        <taxon>metagenomes</taxon>
        <taxon>ecological metagenomes</taxon>
    </lineage>
</organism>
<reference evidence="1" key="1">
    <citation type="submission" date="2018-05" db="EMBL/GenBank/DDBJ databases">
        <authorList>
            <person name="Lanie J.A."/>
            <person name="Ng W.-L."/>
            <person name="Kazmierczak K.M."/>
            <person name="Andrzejewski T.M."/>
            <person name="Davidsen T.M."/>
            <person name="Wayne K.J."/>
            <person name="Tettelin H."/>
            <person name="Glass J.I."/>
            <person name="Rusch D."/>
            <person name="Podicherti R."/>
            <person name="Tsui H.-C.T."/>
            <person name="Winkler M.E."/>
        </authorList>
    </citation>
    <scope>NUCLEOTIDE SEQUENCE</scope>
</reference>
<evidence type="ECO:0000313" key="1">
    <source>
        <dbReference type="EMBL" id="SVC23864.1"/>
    </source>
</evidence>
<protein>
    <submittedName>
        <fullName evidence="1">Uncharacterized protein</fullName>
    </submittedName>
</protein>